<organism evidence="2 3">
    <name type="scientific">Achromobacter veterisilvae</name>
    <dbReference type="NCBI Taxonomy" id="2069367"/>
    <lineage>
        <taxon>Bacteria</taxon>
        <taxon>Pseudomonadati</taxon>
        <taxon>Pseudomonadota</taxon>
        <taxon>Betaproteobacteria</taxon>
        <taxon>Burkholderiales</taxon>
        <taxon>Alcaligenaceae</taxon>
        <taxon>Achromobacter</taxon>
    </lineage>
</organism>
<accession>A0A446CGW9</accession>
<evidence type="ECO:0000313" key="3">
    <source>
        <dbReference type="Proteomes" id="UP000289465"/>
    </source>
</evidence>
<dbReference type="AlphaFoldDB" id="A0A446CGW9"/>
<feature type="domain" description="EAL" evidence="1">
    <location>
        <begin position="73"/>
        <end position="321"/>
    </location>
</feature>
<reference evidence="2 3" key="1">
    <citation type="submission" date="2018-07" db="EMBL/GenBank/DDBJ databases">
        <authorList>
            <person name="Peeters C."/>
        </authorList>
    </citation>
    <scope>NUCLEOTIDE SEQUENCE [LARGE SCALE GENOMIC DNA]</scope>
    <source>
        <strain evidence="2 3">LMG 30378</strain>
    </source>
</reference>
<dbReference type="InterPro" id="IPR050706">
    <property type="entry name" value="Cyclic-di-GMP_PDE-like"/>
</dbReference>
<dbReference type="CDD" id="cd01948">
    <property type="entry name" value="EAL"/>
    <property type="match status" value="1"/>
</dbReference>
<evidence type="ECO:0000313" key="2">
    <source>
        <dbReference type="EMBL" id="SSW67068.1"/>
    </source>
</evidence>
<dbReference type="SMART" id="SM00052">
    <property type="entry name" value="EAL"/>
    <property type="match status" value="1"/>
</dbReference>
<dbReference type="PANTHER" id="PTHR33121:SF70">
    <property type="entry name" value="SIGNALING PROTEIN YKOW"/>
    <property type="match status" value="1"/>
</dbReference>
<keyword evidence="2" id="KW-0378">Hydrolase</keyword>
<dbReference type="Gene3D" id="3.20.20.450">
    <property type="entry name" value="EAL domain"/>
    <property type="match status" value="1"/>
</dbReference>
<dbReference type="EC" id="3.1.4.52" evidence="2"/>
<dbReference type="InterPro" id="IPR001633">
    <property type="entry name" value="EAL_dom"/>
</dbReference>
<name>A0A446CGW9_9BURK</name>
<dbReference type="PANTHER" id="PTHR33121">
    <property type="entry name" value="CYCLIC DI-GMP PHOSPHODIESTERASE PDEF"/>
    <property type="match status" value="1"/>
</dbReference>
<sequence length="321" mass="34755">MATIIPAAFVSDVIDGAIVILKESRSGIEAAPLEREFADDATAPASHGIVSAALTGLCDQRAVLEQIAGLQAVHSLQDALSNALARRELSLQYQPIVDRSQKVIGMEALMRWNSTEYGQIPPAQFIPMAERSGAIICLGAWALEESCKQLEKWAGNAKSAAWTLSVNVSAHQFNHWSFVGELVRLVEQYGIAPGRLILEVTESVFLNTEGNRLQGSFQRICDAGVGIAVDDFGTGFSSMGYLRNLSVSRIKIDKIFIDEVVKSKKDQGIVEAIIMLARALEVGVVAEGVETAEQLTYLKSVGCSAFQGFYFGRPSDIAQFL</sequence>
<dbReference type="PROSITE" id="PS50883">
    <property type="entry name" value="EAL"/>
    <property type="match status" value="1"/>
</dbReference>
<dbReference type="InterPro" id="IPR035919">
    <property type="entry name" value="EAL_sf"/>
</dbReference>
<dbReference type="Proteomes" id="UP000289465">
    <property type="component" value="Unassembled WGS sequence"/>
</dbReference>
<dbReference type="EMBL" id="UFQC01000011">
    <property type="protein sequence ID" value="SSW67068.1"/>
    <property type="molecule type" value="Genomic_DNA"/>
</dbReference>
<dbReference type="Pfam" id="PF00563">
    <property type="entry name" value="EAL"/>
    <property type="match status" value="1"/>
</dbReference>
<protein>
    <submittedName>
        <fullName evidence="2">Oxygen sensor protein DosP</fullName>
        <ecNumber evidence="2">3.1.4.52</ecNumber>
    </submittedName>
</protein>
<gene>
    <name evidence="2" type="primary">dosP_1</name>
    <name evidence="2" type="ORF">AVE30378_02434</name>
</gene>
<dbReference type="SUPFAM" id="SSF141868">
    <property type="entry name" value="EAL domain-like"/>
    <property type="match status" value="1"/>
</dbReference>
<dbReference type="GO" id="GO:0071111">
    <property type="term" value="F:cyclic-guanylate-specific phosphodiesterase activity"/>
    <property type="evidence" value="ECO:0007669"/>
    <property type="project" value="UniProtKB-EC"/>
</dbReference>
<evidence type="ECO:0000259" key="1">
    <source>
        <dbReference type="PROSITE" id="PS50883"/>
    </source>
</evidence>
<proteinExistence type="predicted"/>